<name>A0A6I6MW57_9CAUL</name>
<dbReference type="InterPro" id="IPR029044">
    <property type="entry name" value="Nucleotide-diphossugar_trans"/>
</dbReference>
<dbReference type="InterPro" id="IPR005835">
    <property type="entry name" value="NTP_transferase_dom"/>
</dbReference>
<keyword evidence="1 4" id="KW-0808">Transferase</keyword>
<dbReference type="PANTHER" id="PTHR43584:SF8">
    <property type="entry name" value="N-ACETYLMURAMATE ALPHA-1-PHOSPHATE URIDYLYLTRANSFERASE"/>
    <property type="match status" value="1"/>
</dbReference>
<evidence type="ECO:0000256" key="2">
    <source>
        <dbReference type="ARBA" id="ARBA00022695"/>
    </source>
</evidence>
<dbReference type="EMBL" id="CP047045">
    <property type="protein sequence ID" value="QGZ96654.1"/>
    <property type="molecule type" value="Genomic_DNA"/>
</dbReference>
<dbReference type="RefSeq" id="WP_323368332.1">
    <property type="nucleotide sequence ID" value="NZ_CP047045.1"/>
</dbReference>
<dbReference type="EC" id="2.7.7.9" evidence="4"/>
<evidence type="ECO:0000313" key="4">
    <source>
        <dbReference type="EMBL" id="QGZ96654.1"/>
    </source>
</evidence>
<dbReference type="CDD" id="cd06422">
    <property type="entry name" value="NTP_transferase_like_1"/>
    <property type="match status" value="1"/>
</dbReference>
<dbReference type="KEGG" id="tsv:DSM104635_03515"/>
<keyword evidence="2 4" id="KW-0548">Nucleotidyltransferase</keyword>
<dbReference type="Proteomes" id="UP000431269">
    <property type="component" value="Chromosome"/>
</dbReference>
<dbReference type="InterPro" id="IPR050065">
    <property type="entry name" value="GlmU-like"/>
</dbReference>
<dbReference type="PANTHER" id="PTHR43584">
    <property type="entry name" value="NUCLEOTIDYL TRANSFERASE"/>
    <property type="match status" value="1"/>
</dbReference>
<accession>A0A6I6MW57</accession>
<dbReference type="Gene3D" id="3.90.550.10">
    <property type="entry name" value="Spore Coat Polysaccharide Biosynthesis Protein SpsA, Chain A"/>
    <property type="match status" value="1"/>
</dbReference>
<protein>
    <submittedName>
        <fullName evidence="4">UTP--glucose-1-phosphate uridylyltransferase</fullName>
        <ecNumber evidence="4">2.7.7.9</ecNumber>
    </submittedName>
</protein>
<evidence type="ECO:0000313" key="5">
    <source>
        <dbReference type="Proteomes" id="UP000431269"/>
    </source>
</evidence>
<sequence>MTPHTAMVLAAGLGTRMKPLTDDRPKALVQVSGRVLVDHVLDRLVAAGVRRAVVNVHSFADLLEAHVRRRADIEIVISDERAQLMETGGGVRQARPLLGNDPIIVCNIDSVWEEPYGSALARLAEGFDSTRMGARLMLAAMNAQLGYDGDGDFFMDEAGVLSFRDALPHTPWAYMGAQIIDPRIVDEEPLKPFSFTRVWRRLAREGRLHGAPLGGYWMHVGDPDARSEAEARLASAAPSP</sequence>
<evidence type="ECO:0000256" key="1">
    <source>
        <dbReference type="ARBA" id="ARBA00022679"/>
    </source>
</evidence>
<dbReference type="AlphaFoldDB" id="A0A6I6MW57"/>
<dbReference type="Pfam" id="PF00483">
    <property type="entry name" value="NTP_transferase"/>
    <property type="match status" value="1"/>
</dbReference>
<proteinExistence type="predicted"/>
<reference evidence="5" key="1">
    <citation type="submission" date="2019-12" db="EMBL/GenBank/DDBJ databases">
        <title>Complete genome of Terracaulis silvestris 0127_4.</title>
        <authorList>
            <person name="Vieira S."/>
            <person name="Riedel T."/>
            <person name="Sproer C."/>
            <person name="Pascual J."/>
            <person name="Boedeker C."/>
            <person name="Overmann J."/>
        </authorList>
    </citation>
    <scope>NUCLEOTIDE SEQUENCE [LARGE SCALE GENOMIC DNA]</scope>
    <source>
        <strain evidence="5">0127_4</strain>
    </source>
</reference>
<dbReference type="SUPFAM" id="SSF53448">
    <property type="entry name" value="Nucleotide-diphospho-sugar transferases"/>
    <property type="match status" value="1"/>
</dbReference>
<feature type="domain" description="Nucleotidyl transferase" evidence="3">
    <location>
        <begin position="6"/>
        <end position="125"/>
    </location>
</feature>
<organism evidence="4 5">
    <name type="scientific">Terricaulis silvestris</name>
    <dbReference type="NCBI Taxonomy" id="2686094"/>
    <lineage>
        <taxon>Bacteria</taxon>
        <taxon>Pseudomonadati</taxon>
        <taxon>Pseudomonadota</taxon>
        <taxon>Alphaproteobacteria</taxon>
        <taxon>Caulobacterales</taxon>
        <taxon>Caulobacteraceae</taxon>
        <taxon>Terricaulis</taxon>
    </lineage>
</organism>
<evidence type="ECO:0000259" key="3">
    <source>
        <dbReference type="Pfam" id="PF00483"/>
    </source>
</evidence>
<gene>
    <name evidence="4" type="primary">galU</name>
    <name evidence="4" type="ORF">DSM104635_03515</name>
</gene>
<keyword evidence="5" id="KW-1185">Reference proteome</keyword>
<dbReference type="GO" id="GO:0003983">
    <property type="term" value="F:UTP:glucose-1-phosphate uridylyltransferase activity"/>
    <property type="evidence" value="ECO:0007669"/>
    <property type="project" value="UniProtKB-EC"/>
</dbReference>